<sequence length="103" mass="11423">MMCPVPDCILPSVSLPPPAVGAITARQVGFATPECTGQRARGLRRLLDNIDHGHMPSVVLVTTSPQGLIILIGTYFWDRAYITSILKNHARTYFWGNMVRMLK</sequence>
<reference evidence="1" key="2">
    <citation type="submission" date="2017-11" db="EMBL/GenBank/DDBJ databases">
        <title>Coralsnake Venomics: Analyses of Venom Gland Transcriptomes and Proteomes of Six Brazilian Taxa.</title>
        <authorList>
            <person name="Aird S.D."/>
            <person name="Jorge da Silva N."/>
            <person name="Qiu L."/>
            <person name="Villar-Briones A."/>
            <person name="Aparecida-Saddi V."/>
            <person name="Campos-Telles M.P."/>
            <person name="Grau M."/>
            <person name="Mikheyev A.S."/>
        </authorList>
    </citation>
    <scope>NUCLEOTIDE SEQUENCE</scope>
    <source>
        <tissue evidence="1">Venom_gland</tissue>
    </source>
</reference>
<name>A0A2D4NNA3_MICSU</name>
<dbReference type="EMBL" id="IACN01008341">
    <property type="protein sequence ID" value="LAB46509.1"/>
    <property type="molecule type" value="Transcribed_RNA"/>
</dbReference>
<organism evidence="1">
    <name type="scientific">Micrurus surinamensis</name>
    <name type="common">Surinam coral snake</name>
    <dbReference type="NCBI Taxonomy" id="129470"/>
    <lineage>
        <taxon>Eukaryota</taxon>
        <taxon>Metazoa</taxon>
        <taxon>Chordata</taxon>
        <taxon>Craniata</taxon>
        <taxon>Vertebrata</taxon>
        <taxon>Euteleostomi</taxon>
        <taxon>Lepidosauria</taxon>
        <taxon>Squamata</taxon>
        <taxon>Bifurcata</taxon>
        <taxon>Unidentata</taxon>
        <taxon>Episquamata</taxon>
        <taxon>Toxicofera</taxon>
        <taxon>Serpentes</taxon>
        <taxon>Colubroidea</taxon>
        <taxon>Elapidae</taxon>
        <taxon>Elapinae</taxon>
        <taxon>Micrurus</taxon>
    </lineage>
</organism>
<accession>A0A2D4NNA3</accession>
<reference evidence="1" key="1">
    <citation type="submission" date="2017-07" db="EMBL/GenBank/DDBJ databases">
        <authorList>
            <person name="Mikheyev A."/>
            <person name="Grau M."/>
        </authorList>
    </citation>
    <scope>NUCLEOTIDE SEQUENCE</scope>
    <source>
        <tissue evidence="1">Venom_gland</tissue>
    </source>
</reference>
<dbReference type="AlphaFoldDB" id="A0A2D4NNA3"/>
<evidence type="ECO:0000313" key="1">
    <source>
        <dbReference type="EMBL" id="LAB46509.1"/>
    </source>
</evidence>
<proteinExistence type="predicted"/>
<protein>
    <submittedName>
        <fullName evidence="1">Uncharacterized protein</fullName>
    </submittedName>
</protein>